<evidence type="ECO:0000256" key="1">
    <source>
        <dbReference type="ARBA" id="ARBA00004571"/>
    </source>
</evidence>
<dbReference type="OrthoDB" id="9763670at2"/>
<proteinExistence type="inferred from homology"/>
<dbReference type="GO" id="GO:0015343">
    <property type="term" value="F:siderophore-iron transmembrane transporter activity"/>
    <property type="evidence" value="ECO:0007669"/>
    <property type="project" value="InterPro"/>
</dbReference>
<dbReference type="Proteomes" id="UP000189733">
    <property type="component" value="Unassembled WGS sequence"/>
</dbReference>
<dbReference type="InterPro" id="IPR036942">
    <property type="entry name" value="Beta-barrel_TonB_sf"/>
</dbReference>
<dbReference type="InterPro" id="IPR012910">
    <property type="entry name" value="Plug_dom"/>
</dbReference>
<keyword evidence="6 13" id="KW-0812">Transmembrane</keyword>
<keyword evidence="19" id="KW-1185">Reference proteome</keyword>
<dbReference type="InterPro" id="IPR039426">
    <property type="entry name" value="TonB-dep_rcpt-like"/>
</dbReference>
<feature type="chain" id="PRO_5012301265" evidence="15">
    <location>
        <begin position="22"/>
        <end position="669"/>
    </location>
</feature>
<gene>
    <name evidence="18" type="ORF">SAMN02745702_00886</name>
</gene>
<keyword evidence="12 13" id="KW-0998">Cell outer membrane</keyword>
<keyword evidence="15" id="KW-0732">Signal</keyword>
<protein>
    <submittedName>
        <fullName evidence="18">Iron complex outermembrane recepter protein</fullName>
    </submittedName>
</protein>
<dbReference type="CDD" id="cd01347">
    <property type="entry name" value="ligand_gated_channel"/>
    <property type="match status" value="1"/>
</dbReference>
<dbReference type="PROSITE" id="PS52016">
    <property type="entry name" value="TONB_DEPENDENT_REC_3"/>
    <property type="match status" value="1"/>
</dbReference>
<evidence type="ECO:0000259" key="16">
    <source>
        <dbReference type="Pfam" id="PF00593"/>
    </source>
</evidence>
<evidence type="ECO:0000256" key="2">
    <source>
        <dbReference type="ARBA" id="ARBA00009810"/>
    </source>
</evidence>
<keyword evidence="9 14" id="KW-0798">TonB box</keyword>
<dbReference type="EMBL" id="FUYA01000002">
    <property type="protein sequence ID" value="SKA67779.1"/>
    <property type="molecule type" value="Genomic_DNA"/>
</dbReference>
<organism evidence="18 19">
    <name type="scientific">Desulfobaculum bizertense DSM 18034</name>
    <dbReference type="NCBI Taxonomy" id="1121442"/>
    <lineage>
        <taxon>Bacteria</taxon>
        <taxon>Pseudomonadati</taxon>
        <taxon>Thermodesulfobacteriota</taxon>
        <taxon>Desulfovibrionia</taxon>
        <taxon>Desulfovibrionales</taxon>
        <taxon>Desulfovibrionaceae</taxon>
        <taxon>Desulfobaculum</taxon>
    </lineage>
</organism>
<evidence type="ECO:0000313" key="19">
    <source>
        <dbReference type="Proteomes" id="UP000189733"/>
    </source>
</evidence>
<keyword evidence="5" id="KW-0410">Iron transport</keyword>
<feature type="signal peptide" evidence="15">
    <location>
        <begin position="1"/>
        <end position="21"/>
    </location>
</feature>
<evidence type="ECO:0000256" key="14">
    <source>
        <dbReference type="RuleBase" id="RU003357"/>
    </source>
</evidence>
<dbReference type="PANTHER" id="PTHR32552:SF81">
    <property type="entry name" value="TONB-DEPENDENT OUTER MEMBRANE RECEPTOR"/>
    <property type="match status" value="1"/>
</dbReference>
<dbReference type="RefSeq" id="WP_078684189.1">
    <property type="nucleotide sequence ID" value="NZ_FUYA01000002.1"/>
</dbReference>
<feature type="domain" description="TonB-dependent receptor plug" evidence="17">
    <location>
        <begin position="49"/>
        <end position="155"/>
    </location>
</feature>
<comment type="similarity">
    <text evidence="2 13 14">Belongs to the TonB-dependent receptor family.</text>
</comment>
<dbReference type="Pfam" id="PF00593">
    <property type="entry name" value="TonB_dep_Rec_b-barrel"/>
    <property type="match status" value="1"/>
</dbReference>
<evidence type="ECO:0000256" key="10">
    <source>
        <dbReference type="ARBA" id="ARBA00023136"/>
    </source>
</evidence>
<dbReference type="InterPro" id="IPR010105">
    <property type="entry name" value="TonB_sidphr_rcpt"/>
</dbReference>
<dbReference type="GO" id="GO:0009279">
    <property type="term" value="C:cell outer membrane"/>
    <property type="evidence" value="ECO:0007669"/>
    <property type="project" value="UniProtKB-SubCell"/>
</dbReference>
<evidence type="ECO:0000259" key="17">
    <source>
        <dbReference type="Pfam" id="PF07715"/>
    </source>
</evidence>
<evidence type="ECO:0000256" key="12">
    <source>
        <dbReference type="ARBA" id="ARBA00023237"/>
    </source>
</evidence>
<dbReference type="STRING" id="1121442.SAMN02745702_00886"/>
<dbReference type="GO" id="GO:0015891">
    <property type="term" value="P:siderophore transport"/>
    <property type="evidence" value="ECO:0007669"/>
    <property type="project" value="InterPro"/>
</dbReference>
<evidence type="ECO:0000256" key="5">
    <source>
        <dbReference type="ARBA" id="ARBA00022496"/>
    </source>
</evidence>
<dbReference type="Pfam" id="PF07715">
    <property type="entry name" value="Plug"/>
    <property type="match status" value="1"/>
</dbReference>
<evidence type="ECO:0000256" key="7">
    <source>
        <dbReference type="ARBA" id="ARBA00023004"/>
    </source>
</evidence>
<evidence type="ECO:0000256" key="15">
    <source>
        <dbReference type="SAM" id="SignalP"/>
    </source>
</evidence>
<evidence type="ECO:0000256" key="8">
    <source>
        <dbReference type="ARBA" id="ARBA00023065"/>
    </source>
</evidence>
<reference evidence="18 19" key="1">
    <citation type="submission" date="2017-02" db="EMBL/GenBank/DDBJ databases">
        <authorList>
            <person name="Peterson S.W."/>
        </authorList>
    </citation>
    <scope>NUCLEOTIDE SEQUENCE [LARGE SCALE GENOMIC DNA]</scope>
    <source>
        <strain evidence="18 19">DSM 18034</strain>
    </source>
</reference>
<keyword evidence="4 13" id="KW-1134">Transmembrane beta strand</keyword>
<keyword evidence="10 13" id="KW-0472">Membrane</keyword>
<keyword evidence="8" id="KW-0406">Ion transport</keyword>
<evidence type="ECO:0000256" key="11">
    <source>
        <dbReference type="ARBA" id="ARBA00023170"/>
    </source>
</evidence>
<evidence type="ECO:0000256" key="4">
    <source>
        <dbReference type="ARBA" id="ARBA00022452"/>
    </source>
</evidence>
<accession>A0A1T4VS73</accession>
<dbReference type="GO" id="GO:0038023">
    <property type="term" value="F:signaling receptor activity"/>
    <property type="evidence" value="ECO:0007669"/>
    <property type="project" value="InterPro"/>
</dbReference>
<keyword evidence="11" id="KW-0675">Receptor</keyword>
<evidence type="ECO:0000256" key="3">
    <source>
        <dbReference type="ARBA" id="ARBA00022448"/>
    </source>
</evidence>
<comment type="subcellular location">
    <subcellularLocation>
        <location evidence="1 13">Cell outer membrane</location>
        <topology evidence="1 13">Multi-pass membrane protein</topology>
    </subcellularLocation>
</comment>
<dbReference type="AlphaFoldDB" id="A0A1T4VS73"/>
<evidence type="ECO:0000313" key="18">
    <source>
        <dbReference type="EMBL" id="SKA67779.1"/>
    </source>
</evidence>
<name>A0A1T4VS73_9BACT</name>
<dbReference type="NCBIfam" id="TIGR01783">
    <property type="entry name" value="TonB-siderophor"/>
    <property type="match status" value="1"/>
</dbReference>
<sequence length="669" mass="75624">MFSRRALGLALCFLLATPHLGFSQEEKTNERSMRLEGITVTATKQEEDVQKIPTSVSAFTDVQLEDAKVDFVQDLAKRVPNLGFYTGGMNLINFPTLRGIRSDPHNNVSSVAMYVDDVPVTSNLGFVSDMYDIERVEVLRGPQGTLYGRSSEGGVINIITKRPDNTPRGSGTLEVGSGYMYHLKGNLAGPLIEDKLYLGIAGNTYKRDGWVKNDFDDDYVDDKKNYSGRGKIRFTPTDDLDITFFASYLKYDEGSFSMYKWPTDDERHVNTDTPGYNRSSIDDQALHIKYDINKNWSITSVSARRYTDADYMVDYDFSPMKFGETHKYDKYNDLSQEIRLGYTNDGVNFLLGGYYDRFDRRVQYEAIPFKMVTETQDVTDTRSLFAHLKYPIWGGLSVSGGLRYDSYTSDFDSQTFSDEKDWSSFSPKIALEYAFNDNSMIYASVARGYRAGGFNSYTPPAGKNSFDEEELWAYEIGSKNMLFDNTLKVNLAFFVNDIKDVQVEQYVPTAMNPMPYIDNSGDTRAWGAETEISWMPLDGLELFASAGYTHMRYGEFEDANGDHEGNRLPYVPDYTYNVGAQYRHSSGFFARGEVLGSSKVYLDSENEHSIPTHATVNGKIGWEFENADVYLFATNLFDKEYDFKGAFGGGYAVASPPRAVGLCLTYHFL</sequence>
<dbReference type="InterPro" id="IPR000531">
    <property type="entry name" value="Beta-barrel_TonB"/>
</dbReference>
<feature type="domain" description="TonB-dependent receptor-like beta-barrel" evidence="16">
    <location>
        <begin position="264"/>
        <end position="636"/>
    </location>
</feature>
<keyword evidence="3 13" id="KW-0813">Transport</keyword>
<evidence type="ECO:0000256" key="6">
    <source>
        <dbReference type="ARBA" id="ARBA00022692"/>
    </source>
</evidence>
<keyword evidence="7" id="KW-0408">Iron</keyword>
<dbReference type="SUPFAM" id="SSF56935">
    <property type="entry name" value="Porins"/>
    <property type="match status" value="1"/>
</dbReference>
<evidence type="ECO:0000256" key="13">
    <source>
        <dbReference type="PROSITE-ProRule" id="PRU01360"/>
    </source>
</evidence>
<dbReference type="Gene3D" id="2.40.170.20">
    <property type="entry name" value="TonB-dependent receptor, beta-barrel domain"/>
    <property type="match status" value="1"/>
</dbReference>
<evidence type="ECO:0000256" key="9">
    <source>
        <dbReference type="ARBA" id="ARBA00023077"/>
    </source>
</evidence>
<dbReference type="PANTHER" id="PTHR32552">
    <property type="entry name" value="FERRICHROME IRON RECEPTOR-RELATED"/>
    <property type="match status" value="1"/>
</dbReference>